<comment type="caution">
    <text evidence="1">The sequence shown here is derived from an EMBL/GenBank/DDBJ whole genome shotgun (WGS) entry which is preliminary data.</text>
</comment>
<accession>A0A919AX91</accession>
<organism evidence="1 2">
    <name type="scientific">Streptomyces fumanus</name>
    <dbReference type="NCBI Taxonomy" id="67302"/>
    <lineage>
        <taxon>Bacteria</taxon>
        <taxon>Bacillati</taxon>
        <taxon>Actinomycetota</taxon>
        <taxon>Actinomycetes</taxon>
        <taxon>Kitasatosporales</taxon>
        <taxon>Streptomycetaceae</taxon>
        <taxon>Streptomyces</taxon>
    </lineage>
</organism>
<reference evidence="1" key="2">
    <citation type="submission" date="2020-09" db="EMBL/GenBank/DDBJ databases">
        <authorList>
            <person name="Sun Q."/>
            <person name="Ohkuma M."/>
        </authorList>
    </citation>
    <scope>NUCLEOTIDE SEQUENCE</scope>
    <source>
        <strain evidence="1">JCM 4477</strain>
    </source>
</reference>
<evidence type="ECO:0000313" key="1">
    <source>
        <dbReference type="EMBL" id="GHF27826.1"/>
    </source>
</evidence>
<dbReference type="EMBL" id="BNBI01000017">
    <property type="protein sequence ID" value="GHF27826.1"/>
    <property type="molecule type" value="Genomic_DNA"/>
</dbReference>
<reference evidence="1" key="1">
    <citation type="journal article" date="2014" name="Int. J. Syst. Evol. Microbiol.">
        <title>Complete genome sequence of Corynebacterium casei LMG S-19264T (=DSM 44701T), isolated from a smear-ripened cheese.</title>
        <authorList>
            <consortium name="US DOE Joint Genome Institute (JGI-PGF)"/>
            <person name="Walter F."/>
            <person name="Albersmeier A."/>
            <person name="Kalinowski J."/>
            <person name="Ruckert C."/>
        </authorList>
    </citation>
    <scope>NUCLEOTIDE SEQUENCE</scope>
    <source>
        <strain evidence="1">JCM 4477</strain>
    </source>
</reference>
<gene>
    <name evidence="1" type="ORF">GCM10018772_61810</name>
</gene>
<proteinExistence type="predicted"/>
<name>A0A919AX91_9ACTN</name>
<sequence>MPPGDELRGEVRRFTDRFVTAMHTAHHREIFLKALNPDRHALGHQDLEDTDARWHHCDDPGSMPT</sequence>
<evidence type="ECO:0000313" key="2">
    <source>
        <dbReference type="Proteomes" id="UP000630718"/>
    </source>
</evidence>
<protein>
    <submittedName>
        <fullName evidence="1">Uncharacterized protein</fullName>
    </submittedName>
</protein>
<keyword evidence="2" id="KW-1185">Reference proteome</keyword>
<dbReference type="AlphaFoldDB" id="A0A919AX91"/>
<dbReference type="Proteomes" id="UP000630718">
    <property type="component" value="Unassembled WGS sequence"/>
</dbReference>